<accession>A0ABW4EFR2</accession>
<dbReference type="InterPro" id="IPR052715">
    <property type="entry name" value="RAYT_transposase"/>
</dbReference>
<keyword evidence="3" id="KW-1185">Reference proteome</keyword>
<sequence>MSSYTRLRIPGRRYFFTVCLADRSSDLLTARIDELRGAFATVMMRRPFAIEAIVVLPDHLHTVIRLPPGDADFSTRWKEIKCGFTKRIGADVSRSRSRARKGEAGIWQRRFWEHAIRDEDDFARHVAYCWGNPVKHGHAVRAVDWPFSSIHRDIRLGRVDPEWQGPVAAGRFGEMESRLVER</sequence>
<comment type="caution">
    <text evidence="2">The sequence shown here is derived from an EMBL/GenBank/DDBJ whole genome shotgun (WGS) entry which is preliminary data.</text>
</comment>
<dbReference type="RefSeq" id="WP_379914362.1">
    <property type="nucleotide sequence ID" value="NZ_JBHUDD010000046.1"/>
</dbReference>
<dbReference type="SUPFAM" id="SSF143422">
    <property type="entry name" value="Transposase IS200-like"/>
    <property type="match status" value="1"/>
</dbReference>
<dbReference type="InterPro" id="IPR002686">
    <property type="entry name" value="Transposase_17"/>
</dbReference>
<evidence type="ECO:0000313" key="3">
    <source>
        <dbReference type="Proteomes" id="UP001597186"/>
    </source>
</evidence>
<reference evidence="3" key="1">
    <citation type="journal article" date="2019" name="Int. J. Syst. Evol. Microbiol.">
        <title>The Global Catalogue of Microorganisms (GCM) 10K type strain sequencing project: providing services to taxonomists for standard genome sequencing and annotation.</title>
        <authorList>
            <consortium name="The Broad Institute Genomics Platform"/>
            <consortium name="The Broad Institute Genome Sequencing Center for Infectious Disease"/>
            <person name="Wu L."/>
            <person name="Ma J."/>
        </authorList>
    </citation>
    <scope>NUCLEOTIDE SEQUENCE [LARGE SCALE GENOMIC DNA]</scope>
    <source>
        <strain evidence="3">CGMCC 1.12477</strain>
    </source>
</reference>
<evidence type="ECO:0000259" key="1">
    <source>
        <dbReference type="SMART" id="SM01321"/>
    </source>
</evidence>
<dbReference type="EMBL" id="JBHUDD010000046">
    <property type="protein sequence ID" value="MFD1509162.1"/>
    <property type="molecule type" value="Genomic_DNA"/>
</dbReference>
<dbReference type="SMART" id="SM01321">
    <property type="entry name" value="Y1_Tnp"/>
    <property type="match status" value="1"/>
</dbReference>
<name>A0ABW4EFR2_9RHOB</name>
<proteinExistence type="predicted"/>
<dbReference type="PANTHER" id="PTHR36966">
    <property type="entry name" value="REP-ASSOCIATED TYROSINE TRANSPOSASE"/>
    <property type="match status" value="1"/>
</dbReference>
<dbReference type="NCBIfam" id="NF047646">
    <property type="entry name" value="REP_Tyr_transpos"/>
    <property type="match status" value="1"/>
</dbReference>
<organism evidence="2 3">
    <name type="scientific">Lacimonas salitolerans</name>
    <dbReference type="NCBI Taxonomy" id="1323750"/>
    <lineage>
        <taxon>Bacteria</taxon>
        <taxon>Pseudomonadati</taxon>
        <taxon>Pseudomonadota</taxon>
        <taxon>Alphaproteobacteria</taxon>
        <taxon>Rhodobacterales</taxon>
        <taxon>Paracoccaceae</taxon>
        <taxon>Lacimonas</taxon>
    </lineage>
</organism>
<gene>
    <name evidence="2" type="ORF">ACFTOW_07080</name>
</gene>
<feature type="domain" description="Transposase IS200-like" evidence="1">
    <location>
        <begin position="9"/>
        <end position="132"/>
    </location>
</feature>
<dbReference type="PANTHER" id="PTHR36966:SF1">
    <property type="entry name" value="REP-ASSOCIATED TYROSINE TRANSPOSASE"/>
    <property type="match status" value="1"/>
</dbReference>
<evidence type="ECO:0000313" key="2">
    <source>
        <dbReference type="EMBL" id="MFD1509162.1"/>
    </source>
</evidence>
<dbReference type="Gene3D" id="3.30.70.1290">
    <property type="entry name" value="Transposase IS200-like"/>
    <property type="match status" value="1"/>
</dbReference>
<dbReference type="Proteomes" id="UP001597186">
    <property type="component" value="Unassembled WGS sequence"/>
</dbReference>
<protein>
    <submittedName>
        <fullName evidence="2">Transposase</fullName>
    </submittedName>
</protein>
<dbReference type="InterPro" id="IPR036515">
    <property type="entry name" value="Transposase_17_sf"/>
</dbReference>